<dbReference type="RefSeq" id="WP_130540313.1">
    <property type="nucleotide sequence ID" value="NZ_CP042431.1"/>
</dbReference>
<feature type="domain" description="DUF4349" evidence="5">
    <location>
        <begin position="92"/>
        <end position="302"/>
    </location>
</feature>
<feature type="transmembrane region" description="Helical" evidence="3">
    <location>
        <begin position="281"/>
        <end position="302"/>
    </location>
</feature>
<feature type="signal peptide" evidence="4">
    <location>
        <begin position="1"/>
        <end position="21"/>
    </location>
</feature>
<evidence type="ECO:0000256" key="1">
    <source>
        <dbReference type="SAM" id="Coils"/>
    </source>
</evidence>
<dbReference type="InterPro" id="IPR025645">
    <property type="entry name" value="DUF4349"/>
</dbReference>
<organism evidence="6 7">
    <name type="scientific">Pseudobacter ginsenosidimutans</name>
    <dbReference type="NCBI Taxonomy" id="661488"/>
    <lineage>
        <taxon>Bacteria</taxon>
        <taxon>Pseudomonadati</taxon>
        <taxon>Bacteroidota</taxon>
        <taxon>Chitinophagia</taxon>
        <taxon>Chitinophagales</taxon>
        <taxon>Chitinophagaceae</taxon>
        <taxon>Pseudobacter</taxon>
    </lineage>
</organism>
<gene>
    <name evidence="6" type="ORF">EV199_1863</name>
</gene>
<accession>A0A4V2F244</accession>
<evidence type="ECO:0000259" key="5">
    <source>
        <dbReference type="Pfam" id="PF14257"/>
    </source>
</evidence>
<dbReference type="PROSITE" id="PS51257">
    <property type="entry name" value="PROKAR_LIPOPROTEIN"/>
    <property type="match status" value="1"/>
</dbReference>
<keyword evidence="3" id="KW-1133">Transmembrane helix</keyword>
<protein>
    <submittedName>
        <fullName evidence="6">Uncharacterized protein DUF4349</fullName>
    </submittedName>
</protein>
<evidence type="ECO:0000256" key="3">
    <source>
        <dbReference type="SAM" id="Phobius"/>
    </source>
</evidence>
<keyword evidence="1" id="KW-0175">Coiled coil</keyword>
<feature type="coiled-coil region" evidence="1">
    <location>
        <begin position="188"/>
        <end position="228"/>
    </location>
</feature>
<keyword evidence="4" id="KW-0732">Signal</keyword>
<keyword evidence="3" id="KW-0472">Membrane</keyword>
<dbReference type="OrthoDB" id="5381491at2"/>
<keyword evidence="7" id="KW-1185">Reference proteome</keyword>
<name>A0A4V2F244_9BACT</name>
<feature type="region of interest" description="Disordered" evidence="2">
    <location>
        <begin position="33"/>
        <end position="88"/>
    </location>
</feature>
<dbReference type="EMBL" id="SGXA01000001">
    <property type="protein sequence ID" value="RZS75987.1"/>
    <property type="molecule type" value="Genomic_DNA"/>
</dbReference>
<comment type="caution">
    <text evidence="6">The sequence shown here is derived from an EMBL/GenBank/DDBJ whole genome shotgun (WGS) entry which is preliminary data.</text>
</comment>
<evidence type="ECO:0000256" key="2">
    <source>
        <dbReference type="SAM" id="MobiDB-lite"/>
    </source>
</evidence>
<evidence type="ECO:0000256" key="4">
    <source>
        <dbReference type="SAM" id="SignalP"/>
    </source>
</evidence>
<feature type="chain" id="PRO_5020363264" evidence="4">
    <location>
        <begin position="22"/>
        <end position="324"/>
    </location>
</feature>
<keyword evidence="3" id="KW-0812">Transmembrane</keyword>
<proteinExistence type="predicted"/>
<feature type="compositionally biased region" description="Low complexity" evidence="2">
    <location>
        <begin position="69"/>
        <end position="78"/>
    </location>
</feature>
<sequence>MKTFLTVSAFALVLASSCQNAAEKAPADTVMSIAPQKAEEASPELFDAASDTIAERAPSPEQESGNQTGQQPGQKQKPAPAPPAPVRSDWNKKIIKNASLELEIKNFKEFERLVSAITGKYAGYIAEENQESSDYKLQSKVNIRVPVDLFEQAVNEFTGNAEKILTKNITSKDVTGEVVDVRSRLEAKRQARLRYLELMKQAKNMEEVFQVQKEVDEIQEEIEAAAGRMGYLNHSSAYSTIQLVYFQILNPDLVNNNNHEPSFGTRVLDAFGAGFKWLGDVMVALITLWPMILGVGLVVYAVRKTIRRNRTKPTASAVVDPVNV</sequence>
<reference evidence="6 7" key="1">
    <citation type="submission" date="2019-02" db="EMBL/GenBank/DDBJ databases">
        <title>Genomic Encyclopedia of Type Strains, Phase IV (KMG-IV): sequencing the most valuable type-strain genomes for metagenomic binning, comparative biology and taxonomic classification.</title>
        <authorList>
            <person name="Goeker M."/>
        </authorList>
    </citation>
    <scope>NUCLEOTIDE SEQUENCE [LARGE SCALE GENOMIC DNA]</scope>
    <source>
        <strain evidence="6 7">DSM 18116</strain>
    </source>
</reference>
<dbReference type="Proteomes" id="UP000293874">
    <property type="component" value="Unassembled WGS sequence"/>
</dbReference>
<dbReference type="AlphaFoldDB" id="A0A4V2F244"/>
<dbReference type="Pfam" id="PF14257">
    <property type="entry name" value="DUF4349"/>
    <property type="match status" value="1"/>
</dbReference>
<evidence type="ECO:0000313" key="7">
    <source>
        <dbReference type="Proteomes" id="UP000293874"/>
    </source>
</evidence>
<evidence type="ECO:0000313" key="6">
    <source>
        <dbReference type="EMBL" id="RZS75987.1"/>
    </source>
</evidence>